<dbReference type="GO" id="GO:0046872">
    <property type="term" value="F:metal ion binding"/>
    <property type="evidence" value="ECO:0007669"/>
    <property type="project" value="InterPro"/>
</dbReference>
<gene>
    <name evidence="3" type="ORF">AW08_00100</name>
</gene>
<dbReference type="Gene3D" id="3.30.1490.20">
    <property type="entry name" value="ATP-grasp fold, A domain"/>
    <property type="match status" value="1"/>
</dbReference>
<evidence type="ECO:0000259" key="2">
    <source>
        <dbReference type="PROSITE" id="PS50975"/>
    </source>
</evidence>
<dbReference type="AlphaFoldDB" id="A0A011NY86"/>
<accession>A0A011NY86</accession>
<dbReference type="EMBL" id="JFAX01000001">
    <property type="protein sequence ID" value="EXI69607.1"/>
    <property type="molecule type" value="Genomic_DNA"/>
</dbReference>
<dbReference type="GO" id="GO:0005524">
    <property type="term" value="F:ATP binding"/>
    <property type="evidence" value="ECO:0007669"/>
    <property type="project" value="UniProtKB-UniRule"/>
</dbReference>
<keyword evidence="4" id="KW-1185">Reference proteome</keyword>
<proteinExistence type="predicted"/>
<dbReference type="Gene3D" id="3.40.50.20">
    <property type="match status" value="1"/>
</dbReference>
<dbReference type="PATRIC" id="fig|1454001.3.peg.281"/>
<evidence type="ECO:0000313" key="4">
    <source>
        <dbReference type="Proteomes" id="UP000020218"/>
    </source>
</evidence>
<comment type="caution">
    <text evidence="3">The sequence shown here is derived from an EMBL/GenBank/DDBJ whole genome shotgun (WGS) entry which is preliminary data.</text>
</comment>
<name>A0A011NY86_9PROT</name>
<keyword evidence="1" id="KW-0547">Nucleotide-binding</keyword>
<dbReference type="STRING" id="1454001.AW08_00100"/>
<keyword evidence="1" id="KW-0067">ATP-binding</keyword>
<dbReference type="Pfam" id="PF15632">
    <property type="entry name" value="ATPgrasp_Ter"/>
    <property type="match status" value="1"/>
</dbReference>
<dbReference type="SUPFAM" id="SSF56059">
    <property type="entry name" value="Glutathione synthetase ATP-binding domain-like"/>
    <property type="match status" value="1"/>
</dbReference>
<protein>
    <submittedName>
        <fullName evidence="3">Carbamoyl phosphate synthase-like protein</fullName>
    </submittedName>
</protein>
<dbReference type="Gene3D" id="3.30.470.20">
    <property type="entry name" value="ATP-grasp fold, B domain"/>
    <property type="match status" value="1"/>
</dbReference>
<dbReference type="InterPro" id="IPR011761">
    <property type="entry name" value="ATP-grasp"/>
</dbReference>
<sequence length="350" mass="38570">MIRILVTAMGGGGHGEQILKALRLAKNELYWIVGADANPACPQFDMVHERAVLPLASSPTYMDELFALIARHRIQVLFHGCEPELRLFARHRREIEEQGVFLPVNPTAVIDLCMDKEKTNRRLLELGFAAPRFAVVDVTTDLAAIDWFPVVVKPSLGGGGSSNVYIARNARELDGLAQFLNLGANDIKFFIQEYVGTPDAEYTVGVLHDMDGEYINAIAVKRSLTGQLSIRTSVANTTGKAELGPRLVISSGISQGEIDRFPIVSDQCRAIAVAIGARGPLNIQCRLVRGVVQVFEINPRFSGTTSLRAMVGYNEPDLLIRRHLLQEKLDVGFAYGKGLILRNLTEHYYG</sequence>
<dbReference type="PROSITE" id="PS50975">
    <property type="entry name" value="ATP_GRASP"/>
    <property type="match status" value="1"/>
</dbReference>
<evidence type="ECO:0000256" key="1">
    <source>
        <dbReference type="PROSITE-ProRule" id="PRU00409"/>
    </source>
</evidence>
<organism evidence="3 4">
    <name type="scientific">Candidatus Accumulibacter adjunctus</name>
    <dbReference type="NCBI Taxonomy" id="1454001"/>
    <lineage>
        <taxon>Bacteria</taxon>
        <taxon>Pseudomonadati</taxon>
        <taxon>Pseudomonadota</taxon>
        <taxon>Betaproteobacteria</taxon>
        <taxon>Candidatus Accumulibacter</taxon>
    </lineage>
</organism>
<feature type="domain" description="ATP-grasp" evidence="2">
    <location>
        <begin position="120"/>
        <end position="324"/>
    </location>
</feature>
<dbReference type="InterPro" id="IPR048764">
    <property type="entry name" value="PylC_N"/>
</dbReference>
<dbReference type="Proteomes" id="UP000020218">
    <property type="component" value="Unassembled WGS sequence"/>
</dbReference>
<reference evidence="3" key="1">
    <citation type="submission" date="2014-02" db="EMBL/GenBank/DDBJ databases">
        <title>Expanding our view of genomic diversity in Candidatus Accumulibacter clades.</title>
        <authorList>
            <person name="Skennerton C.T."/>
            <person name="Barr J.J."/>
            <person name="Slater F.R."/>
            <person name="Bond P.L."/>
            <person name="Tyson G.W."/>
        </authorList>
    </citation>
    <scope>NUCLEOTIDE SEQUENCE [LARGE SCALE GENOMIC DNA]</scope>
</reference>
<dbReference type="InterPro" id="IPR013815">
    <property type="entry name" value="ATP_grasp_subdomain_1"/>
</dbReference>
<evidence type="ECO:0000313" key="3">
    <source>
        <dbReference type="EMBL" id="EXI69607.1"/>
    </source>
</evidence>
<dbReference type="Pfam" id="PF21360">
    <property type="entry name" value="PylC-like_N"/>
    <property type="match status" value="1"/>
</dbReference>
<dbReference type="NCBIfam" id="NF009402">
    <property type="entry name" value="PRK12767.1-1"/>
    <property type="match status" value="1"/>
</dbReference>